<dbReference type="Proteomes" id="UP000437709">
    <property type="component" value="Unassembled WGS sequence"/>
</dbReference>
<feature type="transmembrane region" description="Helical" evidence="1">
    <location>
        <begin position="99"/>
        <end position="117"/>
    </location>
</feature>
<evidence type="ECO:0000259" key="2">
    <source>
        <dbReference type="Pfam" id="PF07331"/>
    </source>
</evidence>
<dbReference type="AlphaFoldDB" id="A0A6N7EJL0"/>
<feature type="transmembrane region" description="Helical" evidence="1">
    <location>
        <begin position="44"/>
        <end position="65"/>
    </location>
</feature>
<sequence length="155" mass="16523">MAAPATTADKINVAVGALTIAVAGVFWVQRSYTTQYGGTFPDPVIIVLALLGAVLLVLGLTRKAVGQGTEEEERMPVRGLLIAVVLLAAWVAALPYLGYLVGGVIFFALMAVLMRTGRPSLRGLLLDVVIAVAVVAFFYVIFTEVLYVRLPELAF</sequence>
<feature type="transmembrane region" description="Helical" evidence="1">
    <location>
        <begin position="12"/>
        <end position="32"/>
    </location>
</feature>
<keyword evidence="4" id="KW-1185">Reference proteome</keyword>
<keyword evidence="1" id="KW-0472">Membrane</keyword>
<reference evidence="3 4" key="1">
    <citation type="submission" date="2019-10" db="EMBL/GenBank/DDBJ databases">
        <title>Georgenia wutianyii sp. nov. and Georgenia yuyongxinii sp. nov. isolated from plateau pika (Ochotona curzoniae) in the Qinghai-Tibet plateau of China.</title>
        <authorList>
            <person name="Tian Z."/>
        </authorList>
    </citation>
    <scope>NUCLEOTIDE SEQUENCE [LARGE SCALE GENOMIC DNA]</scope>
    <source>
        <strain evidence="3 4">JCM 19765</strain>
    </source>
</reference>
<accession>A0A6N7EJL0</accession>
<evidence type="ECO:0000256" key="1">
    <source>
        <dbReference type="SAM" id="Phobius"/>
    </source>
</evidence>
<feature type="domain" description="DUF1468" evidence="2">
    <location>
        <begin position="14"/>
        <end position="151"/>
    </location>
</feature>
<dbReference type="Pfam" id="PF07331">
    <property type="entry name" value="TctB"/>
    <property type="match status" value="1"/>
</dbReference>
<gene>
    <name evidence="3" type="ORF">GB881_00170</name>
</gene>
<evidence type="ECO:0000313" key="4">
    <source>
        <dbReference type="Proteomes" id="UP000437709"/>
    </source>
</evidence>
<evidence type="ECO:0000313" key="3">
    <source>
        <dbReference type="EMBL" id="MPV35474.1"/>
    </source>
</evidence>
<proteinExistence type="predicted"/>
<name>A0A6N7EJL0_9MICO</name>
<dbReference type="EMBL" id="WHPC01000001">
    <property type="protein sequence ID" value="MPV35474.1"/>
    <property type="molecule type" value="Genomic_DNA"/>
</dbReference>
<dbReference type="OrthoDB" id="4942208at2"/>
<feature type="transmembrane region" description="Helical" evidence="1">
    <location>
        <begin position="124"/>
        <end position="142"/>
    </location>
</feature>
<keyword evidence="1" id="KW-0812">Transmembrane</keyword>
<comment type="caution">
    <text evidence="3">The sequence shown here is derived from an EMBL/GenBank/DDBJ whole genome shotgun (WGS) entry which is preliminary data.</text>
</comment>
<keyword evidence="1" id="KW-1133">Transmembrane helix</keyword>
<organism evidence="3 4">
    <name type="scientific">Georgenia subflava</name>
    <dbReference type="NCBI Taxonomy" id="1622177"/>
    <lineage>
        <taxon>Bacteria</taxon>
        <taxon>Bacillati</taxon>
        <taxon>Actinomycetota</taxon>
        <taxon>Actinomycetes</taxon>
        <taxon>Micrococcales</taxon>
        <taxon>Bogoriellaceae</taxon>
        <taxon>Georgenia</taxon>
    </lineage>
</organism>
<dbReference type="RefSeq" id="WP_152193381.1">
    <property type="nucleotide sequence ID" value="NZ_VUKD01000001.1"/>
</dbReference>
<protein>
    <recommendedName>
        <fullName evidence="2">DUF1468 domain-containing protein</fullName>
    </recommendedName>
</protein>
<dbReference type="InterPro" id="IPR009936">
    <property type="entry name" value="DUF1468"/>
</dbReference>